<dbReference type="EMBL" id="JAJEPW010000120">
    <property type="protein sequence ID" value="MCC2131178.1"/>
    <property type="molecule type" value="Genomic_DNA"/>
</dbReference>
<feature type="region of interest" description="Disordered" evidence="1">
    <location>
        <begin position="183"/>
        <end position="203"/>
    </location>
</feature>
<evidence type="ECO:0000256" key="1">
    <source>
        <dbReference type="SAM" id="MobiDB-lite"/>
    </source>
</evidence>
<evidence type="ECO:0000313" key="2">
    <source>
        <dbReference type="EMBL" id="MCC2131178.1"/>
    </source>
</evidence>
<protein>
    <submittedName>
        <fullName evidence="2">Uncharacterized protein</fullName>
    </submittedName>
</protein>
<organism evidence="2 3">
    <name type="scientific">Brotocaccenecus cirricatena</name>
    <dbReference type="NCBI Taxonomy" id="3064195"/>
    <lineage>
        <taxon>Bacteria</taxon>
        <taxon>Bacillati</taxon>
        <taxon>Bacillota</taxon>
        <taxon>Clostridia</taxon>
        <taxon>Eubacteriales</taxon>
        <taxon>Oscillospiraceae</taxon>
        <taxon>Brotocaccenecus</taxon>
    </lineage>
</organism>
<comment type="caution">
    <text evidence="2">The sequence shown here is derived from an EMBL/GenBank/DDBJ whole genome shotgun (WGS) entry which is preliminary data.</text>
</comment>
<feature type="compositionally biased region" description="Polar residues" evidence="1">
    <location>
        <begin position="186"/>
        <end position="195"/>
    </location>
</feature>
<dbReference type="RefSeq" id="WP_302930275.1">
    <property type="nucleotide sequence ID" value="NZ_JAJEPW010000120.1"/>
</dbReference>
<gene>
    <name evidence="2" type="ORF">LKD37_17050</name>
</gene>
<evidence type="ECO:0000313" key="3">
    <source>
        <dbReference type="Proteomes" id="UP001199319"/>
    </source>
</evidence>
<keyword evidence="3" id="KW-1185">Reference proteome</keyword>
<accession>A0AAE3DEI1</accession>
<reference evidence="2" key="1">
    <citation type="submission" date="2021-10" db="EMBL/GenBank/DDBJ databases">
        <title>Anaerobic single-cell dispensing facilitates the cultivation of human gut bacteria.</title>
        <authorList>
            <person name="Afrizal A."/>
        </authorList>
    </citation>
    <scope>NUCLEOTIDE SEQUENCE</scope>
    <source>
        <strain evidence="2">CLA-AA-H272</strain>
    </source>
</reference>
<feature type="region of interest" description="Disordered" evidence="1">
    <location>
        <begin position="66"/>
        <end position="128"/>
    </location>
</feature>
<name>A0AAE3DEI1_9FIRM</name>
<sequence length="203" mass="22577">MAKKKHIPLFDDQLEMLELLTDQEVGQAVLAAMRFMRSGTETDLTGGAGVVYQVLRAQFIRNQNDAAVGKKGGRPRKSPAETPVSEAETTERNETKPDGTGQDGTEPDETESDRTGGGDGSAGGRFVPPTLDEVRAYVLQRRSPVEPQAFIDFYQARGWMVGKAPMRDWKAACRSAESWERWSRPPAQTQVTNPDRMTKYVDW</sequence>
<dbReference type="AlphaFoldDB" id="A0AAE3DEI1"/>
<proteinExistence type="predicted"/>
<dbReference type="Proteomes" id="UP001199319">
    <property type="component" value="Unassembled WGS sequence"/>
</dbReference>